<comment type="caution">
    <text evidence="2">The sequence shown here is derived from an EMBL/GenBank/DDBJ whole genome shotgun (WGS) entry which is preliminary data.</text>
</comment>
<protein>
    <submittedName>
        <fullName evidence="2">AKHSDH1 protein</fullName>
    </submittedName>
</protein>
<dbReference type="GO" id="GO:0009090">
    <property type="term" value="P:homoserine biosynthetic process"/>
    <property type="evidence" value="ECO:0007669"/>
    <property type="project" value="TreeGrafter"/>
</dbReference>
<evidence type="ECO:0000256" key="1">
    <source>
        <dbReference type="ARBA" id="ARBA00022857"/>
    </source>
</evidence>
<proteinExistence type="predicted"/>
<dbReference type="GO" id="GO:0004412">
    <property type="term" value="F:homoserine dehydrogenase activity"/>
    <property type="evidence" value="ECO:0007669"/>
    <property type="project" value="InterPro"/>
</dbReference>
<keyword evidence="3" id="KW-1185">Reference proteome</keyword>
<dbReference type="Gene3D" id="3.40.1160.10">
    <property type="entry name" value="Acetylglutamate kinase-like"/>
    <property type="match status" value="1"/>
</dbReference>
<dbReference type="PANTHER" id="PTHR43070:SF5">
    <property type="entry name" value="HOMOSERINE DEHYDROGENASE"/>
    <property type="match status" value="1"/>
</dbReference>
<accession>A0A812PTY7</accession>
<gene>
    <name evidence="2" type="primary">AKHSDH1</name>
    <name evidence="2" type="ORF">SNEC2469_LOCUS9643</name>
</gene>
<dbReference type="OrthoDB" id="436368at2759"/>
<reference evidence="2" key="1">
    <citation type="submission" date="2021-02" db="EMBL/GenBank/DDBJ databases">
        <authorList>
            <person name="Dougan E. K."/>
            <person name="Rhodes N."/>
            <person name="Thang M."/>
            <person name="Chan C."/>
        </authorList>
    </citation>
    <scope>NUCLEOTIDE SEQUENCE</scope>
</reference>
<dbReference type="SUPFAM" id="SSF53633">
    <property type="entry name" value="Carbamate kinase-like"/>
    <property type="match status" value="1"/>
</dbReference>
<dbReference type="InterPro" id="IPR036393">
    <property type="entry name" value="AceGlu_kinase-like_sf"/>
</dbReference>
<dbReference type="Proteomes" id="UP000601435">
    <property type="component" value="Unassembled WGS sequence"/>
</dbReference>
<evidence type="ECO:0000313" key="3">
    <source>
        <dbReference type="Proteomes" id="UP000601435"/>
    </source>
</evidence>
<dbReference type="InterPro" id="IPR011147">
    <property type="entry name" value="Bifunc_Aspkin/hSer_DH"/>
</dbReference>
<dbReference type="AlphaFoldDB" id="A0A812PTY7"/>
<keyword evidence="1" id="KW-0521">NADP</keyword>
<dbReference type="EMBL" id="CAJNJA010015572">
    <property type="protein sequence ID" value="CAE7364070.1"/>
    <property type="molecule type" value="Genomic_DNA"/>
</dbReference>
<name>A0A812PTY7_9DINO</name>
<feature type="non-terminal residue" evidence="2">
    <location>
        <position position="1"/>
    </location>
</feature>
<organism evidence="2 3">
    <name type="scientific">Symbiodinium necroappetens</name>
    <dbReference type="NCBI Taxonomy" id="1628268"/>
    <lineage>
        <taxon>Eukaryota</taxon>
        <taxon>Sar</taxon>
        <taxon>Alveolata</taxon>
        <taxon>Dinophyceae</taxon>
        <taxon>Suessiales</taxon>
        <taxon>Symbiodiniaceae</taxon>
        <taxon>Symbiodinium</taxon>
    </lineage>
</organism>
<evidence type="ECO:0000313" key="2">
    <source>
        <dbReference type="EMBL" id="CAE7364070.1"/>
    </source>
</evidence>
<feature type="non-terminal residue" evidence="2">
    <location>
        <position position="118"/>
    </location>
</feature>
<dbReference type="PANTHER" id="PTHR43070">
    <property type="match status" value="1"/>
</dbReference>
<dbReference type="GO" id="GO:0009067">
    <property type="term" value="P:aspartate family amino acid biosynthetic process"/>
    <property type="evidence" value="ECO:0007669"/>
    <property type="project" value="InterPro"/>
</dbReference>
<sequence length="118" mass="12794">DMLVAIINSALTSVEESREKLRAAADRQKSILLELLPDKPEITDKVIANIDKDQDAVEAMALAASQMRGVPPQMMELVAGLGEVWSAQTLCAYMNSAGVRCEWIDARDVLIVPDGPLS</sequence>